<dbReference type="PANTHER" id="PTHR43806:SF11">
    <property type="entry name" value="CEREVISIN-RELATED"/>
    <property type="match status" value="1"/>
</dbReference>
<evidence type="ECO:0000256" key="4">
    <source>
        <dbReference type="ARBA" id="ARBA00022825"/>
    </source>
</evidence>
<dbReference type="Gene3D" id="3.30.70.80">
    <property type="entry name" value="Peptidase S8 propeptide/proteinase inhibitor I9"/>
    <property type="match status" value="1"/>
</dbReference>
<dbReference type="SUPFAM" id="SSF52743">
    <property type="entry name" value="Subtilisin-like"/>
    <property type="match status" value="1"/>
</dbReference>
<proteinExistence type="inferred from homology"/>
<dbReference type="InterPro" id="IPR050131">
    <property type="entry name" value="Peptidase_S8_subtilisin-like"/>
</dbReference>
<reference evidence="9" key="1">
    <citation type="submission" date="2022-10" db="EMBL/GenBank/DDBJ databases">
        <title>The WGS of Solirubrobacter ginsenosidimutans DSM 21036.</title>
        <authorList>
            <person name="Jiang Z."/>
        </authorList>
    </citation>
    <scope>NUCLEOTIDE SEQUENCE</scope>
    <source>
        <strain evidence="9">DSM 21036</strain>
    </source>
</reference>
<evidence type="ECO:0000256" key="7">
    <source>
        <dbReference type="SAM" id="SignalP"/>
    </source>
</evidence>
<feature type="signal peptide" evidence="7">
    <location>
        <begin position="1"/>
        <end position="22"/>
    </location>
</feature>
<dbReference type="PRINTS" id="PR00723">
    <property type="entry name" value="SUBTILISIN"/>
</dbReference>
<keyword evidence="3 6" id="KW-0378">Hydrolase</keyword>
<feature type="domain" description="Peptidase S8/S53" evidence="8">
    <location>
        <begin position="124"/>
        <end position="406"/>
    </location>
</feature>
<evidence type="ECO:0000313" key="9">
    <source>
        <dbReference type="EMBL" id="MDA0159267.1"/>
    </source>
</evidence>
<evidence type="ECO:0000259" key="8">
    <source>
        <dbReference type="Pfam" id="PF00082"/>
    </source>
</evidence>
<name>A0A9X3MN64_9ACTN</name>
<dbReference type="InterPro" id="IPR022398">
    <property type="entry name" value="Peptidase_S8_His-AS"/>
</dbReference>
<evidence type="ECO:0000256" key="2">
    <source>
        <dbReference type="ARBA" id="ARBA00022670"/>
    </source>
</evidence>
<feature type="chain" id="PRO_5040767543" evidence="7">
    <location>
        <begin position="23"/>
        <end position="503"/>
    </location>
</feature>
<dbReference type="InterPro" id="IPR015500">
    <property type="entry name" value="Peptidase_S8_subtilisin-rel"/>
</dbReference>
<accession>A0A9X3MN64</accession>
<evidence type="ECO:0000313" key="10">
    <source>
        <dbReference type="Proteomes" id="UP001149140"/>
    </source>
</evidence>
<dbReference type="EMBL" id="JAPDOD010000002">
    <property type="protein sequence ID" value="MDA0159267.1"/>
    <property type="molecule type" value="Genomic_DNA"/>
</dbReference>
<comment type="similarity">
    <text evidence="1 6">Belongs to the peptidase S8 family.</text>
</comment>
<sequence length="503" mass="50904">MQRTLIVAVIALFGVLAGPAQAAQQAATHIVQLRSGVSLAEGRAAVLAAHGDVADTLPIINGLAVRLPSDARARLAHDTRIASISANASIKSQTDRFDPTQLATAYPASVLAPPVWNSPTGATGAGVGVAVIDTGVDGGLVDFNDAQGASRVVASVVTDPNATTPNDNFGHGTHVAGIIAGDSTRRPAGDPLAGRYVGIAPDANLIAIKASDDNGDGTILDAIYGLQFAVDHKADYNIRVVNLSVSSTVAESYLTDPLDAAAEAAYFHGIVVVAAAGNLGTAAGSVSHSPGNDPYVISVGAVDDQGTTARGDDAYAAWSSVGTTQDGFAKPDLAAPGAHIVSTLAPGSAFGQLCPQCIVDGSYLQVGGTSMAAPVVAGVAALIAQAHPDWTPDQVKSTLMATARDVPGAIDEVNASAAISVAEPASGANAGLVPNQLIDPATGNIDETRSSWGRSSWGTPSTPLQAGWASSNWGCVCPGWNDPDDDDTRSSWGSATWLVKWNS</sequence>
<evidence type="ECO:0000256" key="6">
    <source>
        <dbReference type="PROSITE-ProRule" id="PRU01240"/>
    </source>
</evidence>
<dbReference type="InterPro" id="IPR037045">
    <property type="entry name" value="S8pro/Inhibitor_I9_sf"/>
</dbReference>
<keyword evidence="10" id="KW-1185">Reference proteome</keyword>
<evidence type="ECO:0000256" key="5">
    <source>
        <dbReference type="PIRSR" id="PIRSR615500-1"/>
    </source>
</evidence>
<feature type="active site" description="Charge relay system" evidence="5 6">
    <location>
        <position position="133"/>
    </location>
</feature>
<dbReference type="Pfam" id="PF00082">
    <property type="entry name" value="Peptidase_S8"/>
    <property type="match status" value="1"/>
</dbReference>
<dbReference type="PROSITE" id="PS00138">
    <property type="entry name" value="SUBTILASE_SER"/>
    <property type="match status" value="1"/>
</dbReference>
<dbReference type="GO" id="GO:0004252">
    <property type="term" value="F:serine-type endopeptidase activity"/>
    <property type="evidence" value="ECO:0007669"/>
    <property type="project" value="UniProtKB-UniRule"/>
</dbReference>
<organism evidence="9 10">
    <name type="scientific">Solirubrobacter ginsenosidimutans</name>
    <dbReference type="NCBI Taxonomy" id="490573"/>
    <lineage>
        <taxon>Bacteria</taxon>
        <taxon>Bacillati</taxon>
        <taxon>Actinomycetota</taxon>
        <taxon>Thermoleophilia</taxon>
        <taxon>Solirubrobacterales</taxon>
        <taxon>Solirubrobacteraceae</taxon>
        <taxon>Solirubrobacter</taxon>
    </lineage>
</organism>
<dbReference type="PANTHER" id="PTHR43806">
    <property type="entry name" value="PEPTIDASE S8"/>
    <property type="match status" value="1"/>
</dbReference>
<comment type="caution">
    <text evidence="9">The sequence shown here is derived from an EMBL/GenBank/DDBJ whole genome shotgun (WGS) entry which is preliminary data.</text>
</comment>
<dbReference type="InterPro" id="IPR000209">
    <property type="entry name" value="Peptidase_S8/S53_dom"/>
</dbReference>
<keyword evidence="2 6" id="KW-0645">Protease</keyword>
<evidence type="ECO:0000256" key="1">
    <source>
        <dbReference type="ARBA" id="ARBA00011073"/>
    </source>
</evidence>
<dbReference type="Gene3D" id="3.40.50.200">
    <property type="entry name" value="Peptidase S8/S53 domain"/>
    <property type="match status" value="1"/>
</dbReference>
<dbReference type="Proteomes" id="UP001149140">
    <property type="component" value="Unassembled WGS sequence"/>
</dbReference>
<dbReference type="RefSeq" id="WP_270037943.1">
    <property type="nucleotide sequence ID" value="NZ_JAPDOD010000002.1"/>
</dbReference>
<dbReference type="InterPro" id="IPR023828">
    <property type="entry name" value="Peptidase_S8_Ser-AS"/>
</dbReference>
<evidence type="ECO:0000256" key="3">
    <source>
        <dbReference type="ARBA" id="ARBA00022801"/>
    </source>
</evidence>
<dbReference type="AlphaFoldDB" id="A0A9X3MN64"/>
<protein>
    <submittedName>
        <fullName evidence="9">S8 family serine peptidase</fullName>
    </submittedName>
</protein>
<dbReference type="PROSITE" id="PS51892">
    <property type="entry name" value="SUBTILASE"/>
    <property type="match status" value="1"/>
</dbReference>
<dbReference type="GO" id="GO:0006508">
    <property type="term" value="P:proteolysis"/>
    <property type="evidence" value="ECO:0007669"/>
    <property type="project" value="UniProtKB-KW"/>
</dbReference>
<keyword evidence="4 6" id="KW-0720">Serine protease</keyword>
<dbReference type="InterPro" id="IPR036852">
    <property type="entry name" value="Peptidase_S8/S53_dom_sf"/>
</dbReference>
<gene>
    <name evidence="9" type="ORF">OM076_03230</name>
</gene>
<feature type="active site" description="Charge relay system" evidence="5 6">
    <location>
        <position position="171"/>
    </location>
</feature>
<feature type="active site" description="Charge relay system" evidence="5 6">
    <location>
        <position position="370"/>
    </location>
</feature>
<dbReference type="PROSITE" id="PS00137">
    <property type="entry name" value="SUBTILASE_HIS"/>
    <property type="match status" value="1"/>
</dbReference>
<keyword evidence="7" id="KW-0732">Signal</keyword>